<evidence type="ECO:0000313" key="8">
    <source>
        <dbReference type="Proteomes" id="UP000054190"/>
    </source>
</evidence>
<feature type="active site" description="Nucleophile" evidence="4">
    <location>
        <position position="26"/>
    </location>
</feature>
<evidence type="ECO:0000256" key="3">
    <source>
        <dbReference type="ARBA" id="ARBA00023284"/>
    </source>
</evidence>
<evidence type="ECO:0000256" key="1">
    <source>
        <dbReference type="ARBA" id="ARBA00022799"/>
    </source>
</evidence>
<dbReference type="Proteomes" id="UP000054190">
    <property type="component" value="Unassembled WGS sequence"/>
</dbReference>
<feature type="site" description="Contributes to redox potential value" evidence="4">
    <location>
        <position position="24"/>
    </location>
</feature>
<dbReference type="EMBL" id="KK397028">
    <property type="protein sequence ID" value="KFV57832.1"/>
    <property type="molecule type" value="Genomic_DNA"/>
</dbReference>
<feature type="non-terminal residue" evidence="7">
    <location>
        <position position="98"/>
    </location>
</feature>
<feature type="active site" description="Nucleophile" evidence="4">
    <location>
        <position position="23"/>
    </location>
</feature>
<evidence type="ECO:0000259" key="6">
    <source>
        <dbReference type="PROSITE" id="PS51352"/>
    </source>
</evidence>
<keyword evidence="1" id="KW-0702">S-nitrosylation</keyword>
<dbReference type="InterPro" id="IPR017937">
    <property type="entry name" value="Thioredoxin_CS"/>
</dbReference>
<evidence type="ECO:0000313" key="7">
    <source>
        <dbReference type="EMBL" id="KFV57832.1"/>
    </source>
</evidence>
<dbReference type="InterPro" id="IPR005746">
    <property type="entry name" value="Thioredoxin"/>
</dbReference>
<dbReference type="SUPFAM" id="SSF52833">
    <property type="entry name" value="Thioredoxin-like"/>
    <property type="match status" value="1"/>
</dbReference>
<feature type="site" description="Contributes to redox potential value" evidence="4">
    <location>
        <position position="25"/>
    </location>
</feature>
<dbReference type="CDD" id="cd02947">
    <property type="entry name" value="TRX_family"/>
    <property type="match status" value="1"/>
</dbReference>
<reference evidence="7 8" key="1">
    <citation type="submission" date="2014-04" db="EMBL/GenBank/DDBJ databases">
        <title>Genome evolution of avian class.</title>
        <authorList>
            <person name="Zhang G."/>
            <person name="Li C."/>
        </authorList>
    </citation>
    <scope>NUCLEOTIDE SEQUENCE [LARGE SCALE GENOMIC DNA]</scope>
    <source>
        <strain evidence="7">BGI_N341</strain>
    </source>
</reference>
<organism evidence="7 8">
    <name type="scientific">Tyto alba</name>
    <name type="common">Barn owl</name>
    <dbReference type="NCBI Taxonomy" id="56313"/>
    <lineage>
        <taxon>Eukaryota</taxon>
        <taxon>Metazoa</taxon>
        <taxon>Chordata</taxon>
        <taxon>Craniata</taxon>
        <taxon>Vertebrata</taxon>
        <taxon>Euteleostomi</taxon>
        <taxon>Archelosauria</taxon>
        <taxon>Archosauria</taxon>
        <taxon>Dinosauria</taxon>
        <taxon>Saurischia</taxon>
        <taxon>Theropoda</taxon>
        <taxon>Coelurosauria</taxon>
        <taxon>Aves</taxon>
        <taxon>Neognathae</taxon>
        <taxon>Neoaves</taxon>
        <taxon>Telluraves</taxon>
        <taxon>Strigiformes</taxon>
        <taxon>Tytonidae</taxon>
        <taxon>Tyto</taxon>
    </lineage>
</organism>
<feature type="site" description="Deprotonates C-terminal active site Cys" evidence="4">
    <location>
        <position position="17"/>
    </location>
</feature>
<accession>A0A093FJE1</accession>
<evidence type="ECO:0000256" key="4">
    <source>
        <dbReference type="PIRSR" id="PIRSR000077-1"/>
    </source>
</evidence>
<protein>
    <submittedName>
        <fullName evidence="7">Thioredoxin</fullName>
    </submittedName>
</protein>
<dbReference type="AlphaFoldDB" id="A0A093FJE1"/>
<evidence type="ECO:0000256" key="2">
    <source>
        <dbReference type="ARBA" id="ARBA00023157"/>
    </source>
</evidence>
<dbReference type="InterPro" id="IPR013766">
    <property type="entry name" value="Thioredoxin_domain"/>
</dbReference>
<dbReference type="InterPro" id="IPR036249">
    <property type="entry name" value="Thioredoxin-like_sf"/>
</dbReference>
<feature type="disulfide bond" description="Redox-active" evidence="5">
    <location>
        <begin position="23"/>
        <end position="26"/>
    </location>
</feature>
<dbReference type="PANTHER" id="PTHR46115">
    <property type="entry name" value="THIOREDOXIN-LIKE PROTEIN 1"/>
    <property type="match status" value="1"/>
</dbReference>
<name>A0A093FJE1_TYTAL</name>
<dbReference type="PRINTS" id="PR00421">
    <property type="entry name" value="THIOREDOXIN"/>
</dbReference>
<dbReference type="Gene3D" id="3.40.30.10">
    <property type="entry name" value="Glutaredoxin"/>
    <property type="match status" value="1"/>
</dbReference>
<dbReference type="GO" id="GO:0015035">
    <property type="term" value="F:protein-disulfide reductase activity"/>
    <property type="evidence" value="ECO:0007669"/>
    <property type="project" value="InterPro"/>
</dbReference>
<feature type="domain" description="Thioredoxin" evidence="6">
    <location>
        <begin position="1"/>
        <end position="98"/>
    </location>
</feature>
<sequence length="98" mass="11109">EFETELVGAGGKLIVVDFSATWCGPCTMIKPYFHSLSEKYSDVAVHAQLKIVFCLFQDVATHCDVKCMPTFQFYKNGKKVHEFSGANKEKLEETIQRL</sequence>
<proteinExistence type="predicted"/>
<gene>
    <name evidence="7" type="ORF">N341_11655</name>
</gene>
<evidence type="ECO:0000256" key="5">
    <source>
        <dbReference type="PIRSR" id="PIRSR000077-4"/>
    </source>
</evidence>
<dbReference type="PIRSF" id="PIRSF000077">
    <property type="entry name" value="Thioredoxin"/>
    <property type="match status" value="1"/>
</dbReference>
<keyword evidence="8" id="KW-1185">Reference proteome</keyword>
<dbReference type="PROSITE" id="PS51352">
    <property type="entry name" value="THIOREDOXIN_2"/>
    <property type="match status" value="1"/>
</dbReference>
<dbReference type="Pfam" id="PF00085">
    <property type="entry name" value="Thioredoxin"/>
    <property type="match status" value="1"/>
</dbReference>
<keyword evidence="3 5" id="KW-0676">Redox-active center</keyword>
<feature type="non-terminal residue" evidence="7">
    <location>
        <position position="1"/>
    </location>
</feature>
<keyword evidence="2 5" id="KW-1015">Disulfide bond</keyword>
<dbReference type="PROSITE" id="PS00194">
    <property type="entry name" value="THIOREDOXIN_1"/>
    <property type="match status" value="1"/>
</dbReference>